<gene>
    <name evidence="1" type="ORF">PAXRUDRAFT_378507</name>
</gene>
<protein>
    <submittedName>
        <fullName evidence="1">Uncharacterized protein</fullName>
    </submittedName>
</protein>
<name>A0A0D0DYW6_9AGAM</name>
<sequence length="139" mass="15840">MFRGIISYIHELAPREATNRLRYLPRTRTLEWKGAINLRKAAEALRNRFELTLLVVDTFFMALALSNDAPPYTAGFTYSVPFSGRLLCIGSRNLMIHADTGDGRWHVAVNCADGVWTGPRHDIRCWQLALSPRDRHLTT</sequence>
<proteinExistence type="predicted"/>
<dbReference type="Proteomes" id="UP000054538">
    <property type="component" value="Unassembled WGS sequence"/>
</dbReference>
<dbReference type="EMBL" id="KN825039">
    <property type="protein sequence ID" value="KIK95486.1"/>
    <property type="molecule type" value="Genomic_DNA"/>
</dbReference>
<evidence type="ECO:0000313" key="1">
    <source>
        <dbReference type="EMBL" id="KIK95486.1"/>
    </source>
</evidence>
<keyword evidence="2" id="KW-1185">Reference proteome</keyword>
<dbReference type="HOGENOM" id="CLU_1845738_0_0_1"/>
<organism evidence="1 2">
    <name type="scientific">Paxillus rubicundulus Ve08.2h10</name>
    <dbReference type="NCBI Taxonomy" id="930991"/>
    <lineage>
        <taxon>Eukaryota</taxon>
        <taxon>Fungi</taxon>
        <taxon>Dikarya</taxon>
        <taxon>Basidiomycota</taxon>
        <taxon>Agaricomycotina</taxon>
        <taxon>Agaricomycetes</taxon>
        <taxon>Agaricomycetidae</taxon>
        <taxon>Boletales</taxon>
        <taxon>Paxilineae</taxon>
        <taxon>Paxillaceae</taxon>
        <taxon>Paxillus</taxon>
    </lineage>
</organism>
<accession>A0A0D0DYW6</accession>
<reference evidence="1 2" key="1">
    <citation type="submission" date="2014-04" db="EMBL/GenBank/DDBJ databases">
        <authorList>
            <consortium name="DOE Joint Genome Institute"/>
            <person name="Kuo A."/>
            <person name="Kohler A."/>
            <person name="Jargeat P."/>
            <person name="Nagy L.G."/>
            <person name="Floudas D."/>
            <person name="Copeland A."/>
            <person name="Barry K.W."/>
            <person name="Cichocki N."/>
            <person name="Veneault-Fourrey C."/>
            <person name="LaButti K."/>
            <person name="Lindquist E.A."/>
            <person name="Lipzen A."/>
            <person name="Lundell T."/>
            <person name="Morin E."/>
            <person name="Murat C."/>
            <person name="Sun H."/>
            <person name="Tunlid A."/>
            <person name="Henrissat B."/>
            <person name="Grigoriev I.V."/>
            <person name="Hibbett D.S."/>
            <person name="Martin F."/>
            <person name="Nordberg H.P."/>
            <person name="Cantor M.N."/>
            <person name="Hua S.X."/>
        </authorList>
    </citation>
    <scope>NUCLEOTIDE SEQUENCE [LARGE SCALE GENOMIC DNA]</scope>
    <source>
        <strain evidence="1 2">Ve08.2h10</strain>
    </source>
</reference>
<reference evidence="2" key="2">
    <citation type="submission" date="2015-01" db="EMBL/GenBank/DDBJ databases">
        <title>Evolutionary Origins and Diversification of the Mycorrhizal Mutualists.</title>
        <authorList>
            <consortium name="DOE Joint Genome Institute"/>
            <consortium name="Mycorrhizal Genomics Consortium"/>
            <person name="Kohler A."/>
            <person name="Kuo A."/>
            <person name="Nagy L.G."/>
            <person name="Floudas D."/>
            <person name="Copeland A."/>
            <person name="Barry K.W."/>
            <person name="Cichocki N."/>
            <person name="Veneault-Fourrey C."/>
            <person name="LaButti K."/>
            <person name="Lindquist E.A."/>
            <person name="Lipzen A."/>
            <person name="Lundell T."/>
            <person name="Morin E."/>
            <person name="Murat C."/>
            <person name="Riley R."/>
            <person name="Ohm R."/>
            <person name="Sun H."/>
            <person name="Tunlid A."/>
            <person name="Henrissat B."/>
            <person name="Grigoriev I.V."/>
            <person name="Hibbett D.S."/>
            <person name="Martin F."/>
        </authorList>
    </citation>
    <scope>NUCLEOTIDE SEQUENCE [LARGE SCALE GENOMIC DNA]</scope>
    <source>
        <strain evidence="2">Ve08.2h10</strain>
    </source>
</reference>
<dbReference type="OrthoDB" id="2272012at2759"/>
<dbReference type="InParanoid" id="A0A0D0DYW6"/>
<evidence type="ECO:0000313" key="2">
    <source>
        <dbReference type="Proteomes" id="UP000054538"/>
    </source>
</evidence>
<dbReference type="AlphaFoldDB" id="A0A0D0DYW6"/>